<feature type="domain" description="Lipoxygenase" evidence="7">
    <location>
        <begin position="124"/>
        <end position="671"/>
    </location>
</feature>
<dbReference type="InterPro" id="IPR000907">
    <property type="entry name" value="LipOase"/>
</dbReference>
<keyword evidence="3" id="KW-0560">Oxidoreductase</keyword>
<dbReference type="InterPro" id="IPR020834">
    <property type="entry name" value="LipOase_CS"/>
</dbReference>
<dbReference type="SMART" id="SM00308">
    <property type="entry name" value="LH2"/>
    <property type="match status" value="1"/>
</dbReference>
<evidence type="ECO:0000313" key="8">
    <source>
        <dbReference type="Proteomes" id="UP000694845"/>
    </source>
</evidence>
<evidence type="ECO:0000256" key="5">
    <source>
        <dbReference type="PROSITE-ProRule" id="PRU00152"/>
    </source>
</evidence>
<evidence type="ECO:0000259" key="7">
    <source>
        <dbReference type="PROSITE" id="PS51393"/>
    </source>
</evidence>
<dbReference type="Gene3D" id="2.40.180.10">
    <property type="entry name" value="Catalase core domain"/>
    <property type="match status" value="1"/>
</dbReference>
<keyword evidence="1" id="KW-0479">Metal-binding</keyword>
<dbReference type="Pfam" id="PF00305">
    <property type="entry name" value="Lipoxygenase"/>
    <property type="match status" value="1"/>
</dbReference>
<dbReference type="CDD" id="cd00113">
    <property type="entry name" value="PLAT"/>
    <property type="match status" value="1"/>
</dbReference>
<evidence type="ECO:0000256" key="4">
    <source>
        <dbReference type="ARBA" id="ARBA00023098"/>
    </source>
</evidence>
<dbReference type="InterPro" id="IPR013819">
    <property type="entry name" value="LipOase_C"/>
</dbReference>
<evidence type="ECO:0000256" key="3">
    <source>
        <dbReference type="ARBA" id="ARBA00023002"/>
    </source>
</evidence>
<dbReference type="PROSITE" id="PS00081">
    <property type="entry name" value="LIPOXYGENASE_2"/>
    <property type="match status" value="1"/>
</dbReference>
<dbReference type="PROSITE" id="PS51393">
    <property type="entry name" value="LIPOXYGENASE_3"/>
    <property type="match status" value="1"/>
</dbReference>
<dbReference type="InterPro" id="IPR036226">
    <property type="entry name" value="LipOase_C_sf"/>
</dbReference>
<sequence>MGNACVSGNISPPDYVILVKTGDVKGAGTDANVFIALFNKEGIRSRDIPLNSKWKNDMERGSTDRFPVTNLANFGQVCKIELWRDTDGAMDSWFVERVEVICEKSGEREVFPIHRWLKALKRHTFLCNDCLLPQFDERKQERKEELEEKQMLYELECKVEGLIPQVKTFPSDESFSDDYKWDIIKNRTKLFVHVKLMDVKTKEWTSLEDIERVYNDQLPVPYGMNNWRSDVEFGSQRLTSCNPNQIRRCTEIVKNLAVSDEMLKPLLEGLTIQEAIDAKRLYILNYKILKDLPCSYGRKICAPIGLFFVNKEKNLMPVAIQLFQDPAEDNPVFLPTDPEYTWLLAKMWFNNADASYHQSATHLGFTHLIVESIAVATHRTLSPSHPIFRLLAPHFLYLIAINYRALGKLVSEDGWVDQCMSIGRIGMFEIIVRTKPSWRLDVEGTLPADLKNRGVDDSEALPNYHFRDDALLNFEAIQTYVAEVVNGTYDDPVKLAEDNEIQEFAETLTKPSNEGGAGVLGVHGNGKFTTNAELIGALTAIIYTSSVGHAAANFAQYDEYAFPPNYPSLMRVPEPPRDKSPRSEKDVIDCLPEKEKTLSIMLVTKILSDRGTNSLGDFEVEYQFDPIGKKAVESFRKDLLRVGAIIDERNATRASPYLYLHPKEVPNAISI</sequence>
<dbReference type="GO" id="GO:0046872">
    <property type="term" value="F:metal ion binding"/>
    <property type="evidence" value="ECO:0007669"/>
    <property type="project" value="UniProtKB-KW"/>
</dbReference>
<dbReference type="GeneID" id="110976201"/>
<dbReference type="Pfam" id="PF01477">
    <property type="entry name" value="PLAT"/>
    <property type="match status" value="1"/>
</dbReference>
<keyword evidence="8" id="KW-1185">Reference proteome</keyword>
<proteinExistence type="predicted"/>
<dbReference type="GO" id="GO:0016702">
    <property type="term" value="F:oxidoreductase activity, acting on single donors with incorporation of molecular oxygen, incorporation of two atoms of oxygen"/>
    <property type="evidence" value="ECO:0007669"/>
    <property type="project" value="InterPro"/>
</dbReference>
<protein>
    <submittedName>
        <fullName evidence="9">Arachidonate 5-lipoxygenase-like</fullName>
    </submittedName>
</protein>
<feature type="domain" description="PLAT" evidence="6">
    <location>
        <begin position="13"/>
        <end position="131"/>
    </location>
</feature>
<dbReference type="Proteomes" id="UP000694845">
    <property type="component" value="Unplaced"/>
</dbReference>
<dbReference type="InterPro" id="IPR036392">
    <property type="entry name" value="PLAT/LH2_dom_sf"/>
</dbReference>
<dbReference type="Gene3D" id="1.20.245.10">
    <property type="entry name" value="Lipoxygenase-1, Domain 5"/>
    <property type="match status" value="1"/>
</dbReference>
<dbReference type="PANTHER" id="PTHR11771">
    <property type="entry name" value="LIPOXYGENASE"/>
    <property type="match status" value="1"/>
</dbReference>
<dbReference type="AlphaFoldDB" id="A0A8B7XY72"/>
<name>A0A8B7XY72_ACAPL</name>
<organism evidence="8 9">
    <name type="scientific">Acanthaster planci</name>
    <name type="common">Crown-of-thorns starfish</name>
    <dbReference type="NCBI Taxonomy" id="133434"/>
    <lineage>
        <taxon>Eukaryota</taxon>
        <taxon>Metazoa</taxon>
        <taxon>Echinodermata</taxon>
        <taxon>Eleutherozoa</taxon>
        <taxon>Asterozoa</taxon>
        <taxon>Asteroidea</taxon>
        <taxon>Valvatacea</taxon>
        <taxon>Valvatida</taxon>
        <taxon>Acanthasteridae</taxon>
        <taxon>Acanthaster</taxon>
    </lineage>
</organism>
<dbReference type="PROSITE" id="PS50095">
    <property type="entry name" value="PLAT"/>
    <property type="match status" value="1"/>
</dbReference>
<evidence type="ECO:0000256" key="2">
    <source>
        <dbReference type="ARBA" id="ARBA00022964"/>
    </source>
</evidence>
<dbReference type="KEGG" id="aplc:110976201"/>
<reference evidence="9" key="1">
    <citation type="submission" date="2025-08" db="UniProtKB">
        <authorList>
            <consortium name="RefSeq"/>
        </authorList>
    </citation>
    <scope>IDENTIFICATION</scope>
</reference>
<dbReference type="OMA" id="SHYMRTH"/>
<dbReference type="Gene3D" id="3.10.450.60">
    <property type="match status" value="1"/>
</dbReference>
<keyword evidence="2" id="KW-0223">Dioxygenase</keyword>
<dbReference type="SUPFAM" id="SSF48484">
    <property type="entry name" value="Lipoxigenase"/>
    <property type="match status" value="1"/>
</dbReference>
<dbReference type="SUPFAM" id="SSF49723">
    <property type="entry name" value="Lipase/lipooxygenase domain (PLAT/LH2 domain)"/>
    <property type="match status" value="1"/>
</dbReference>
<gene>
    <name evidence="9" type="primary">LOC110976201</name>
</gene>
<dbReference type="OrthoDB" id="407298at2759"/>
<keyword evidence="4" id="KW-0443">Lipid metabolism</keyword>
<accession>A0A8B7XY72</accession>
<evidence type="ECO:0000259" key="6">
    <source>
        <dbReference type="PROSITE" id="PS50095"/>
    </source>
</evidence>
<comment type="caution">
    <text evidence="5">Lacks conserved residue(s) required for the propagation of feature annotation.</text>
</comment>
<dbReference type="GO" id="GO:0034440">
    <property type="term" value="P:lipid oxidation"/>
    <property type="evidence" value="ECO:0007669"/>
    <property type="project" value="InterPro"/>
</dbReference>
<dbReference type="InterPro" id="IPR001024">
    <property type="entry name" value="PLAT/LH2_dom"/>
</dbReference>
<dbReference type="RefSeq" id="XP_022084980.1">
    <property type="nucleotide sequence ID" value="XM_022229288.1"/>
</dbReference>
<evidence type="ECO:0000313" key="9">
    <source>
        <dbReference type="RefSeq" id="XP_022084980.1"/>
    </source>
</evidence>
<evidence type="ECO:0000256" key="1">
    <source>
        <dbReference type="ARBA" id="ARBA00022723"/>
    </source>
</evidence>
<dbReference type="PRINTS" id="PR00087">
    <property type="entry name" value="LIPOXYGENASE"/>
</dbReference>